<dbReference type="InterPro" id="IPR011081">
    <property type="entry name" value="Big_4"/>
</dbReference>
<keyword evidence="2 5" id="KW-0732">Signal</keyword>
<protein>
    <submittedName>
        <fullName evidence="7">Extracellular exo-alpha-(1-&gt;5)-L-arabinofuranosidase</fullName>
        <ecNumber evidence="7">3.2.1.55</ecNumber>
    </submittedName>
</protein>
<dbReference type="InterPro" id="IPR023296">
    <property type="entry name" value="Glyco_hydro_beta-prop_sf"/>
</dbReference>
<evidence type="ECO:0000313" key="8">
    <source>
        <dbReference type="Proteomes" id="UP000092504"/>
    </source>
</evidence>
<dbReference type="GO" id="GO:0046556">
    <property type="term" value="F:alpha-L-arabinofuranosidase activity"/>
    <property type="evidence" value="ECO:0007669"/>
    <property type="project" value="UniProtKB-EC"/>
</dbReference>
<keyword evidence="3 7" id="KW-0378">Hydrolase</keyword>
<organism evidence="7 8">
    <name type="scientific">Halomonas elongata</name>
    <dbReference type="NCBI Taxonomy" id="2746"/>
    <lineage>
        <taxon>Bacteria</taxon>
        <taxon>Pseudomonadati</taxon>
        <taxon>Pseudomonadota</taxon>
        <taxon>Gammaproteobacteria</taxon>
        <taxon>Oceanospirillales</taxon>
        <taxon>Halomonadaceae</taxon>
        <taxon>Halomonas</taxon>
    </lineage>
</organism>
<dbReference type="Pfam" id="PF04616">
    <property type="entry name" value="Glyco_hydro_43"/>
    <property type="match status" value="1"/>
</dbReference>
<dbReference type="Gene3D" id="2.115.10.20">
    <property type="entry name" value="Glycosyl hydrolase domain, family 43"/>
    <property type="match status" value="1"/>
</dbReference>
<dbReference type="Proteomes" id="UP000092504">
    <property type="component" value="Unassembled WGS sequence"/>
</dbReference>
<evidence type="ECO:0000256" key="2">
    <source>
        <dbReference type="ARBA" id="ARBA00022729"/>
    </source>
</evidence>
<evidence type="ECO:0000256" key="3">
    <source>
        <dbReference type="ARBA" id="ARBA00022801"/>
    </source>
</evidence>
<accession>A0A1B8P1S1</accession>
<keyword evidence="4 7" id="KW-0326">Glycosidase</keyword>
<feature type="chain" id="PRO_5008611316" evidence="5">
    <location>
        <begin position="39"/>
        <end position="768"/>
    </location>
</feature>
<evidence type="ECO:0000256" key="4">
    <source>
        <dbReference type="ARBA" id="ARBA00023295"/>
    </source>
</evidence>
<dbReference type="SUPFAM" id="SSF75005">
    <property type="entry name" value="Arabinanase/levansucrase/invertase"/>
    <property type="match status" value="1"/>
</dbReference>
<dbReference type="Pfam" id="PF07532">
    <property type="entry name" value="Big_4"/>
    <property type="match status" value="1"/>
</dbReference>
<comment type="similarity">
    <text evidence="1">Belongs to the glycosyl hydrolase 43 family.</text>
</comment>
<gene>
    <name evidence="7" type="ORF">A8U91_00513</name>
</gene>
<dbReference type="EC" id="3.2.1.55" evidence="7"/>
<evidence type="ECO:0000313" key="7">
    <source>
        <dbReference type="EMBL" id="OBX36172.1"/>
    </source>
</evidence>
<dbReference type="AlphaFoldDB" id="A0A1B8P1S1"/>
<feature type="domain" description="Bacterial Ig-like" evidence="6">
    <location>
        <begin position="353"/>
        <end position="398"/>
    </location>
</feature>
<evidence type="ECO:0000259" key="6">
    <source>
        <dbReference type="Pfam" id="PF07532"/>
    </source>
</evidence>
<dbReference type="GO" id="GO:0005975">
    <property type="term" value="P:carbohydrate metabolic process"/>
    <property type="evidence" value="ECO:0007669"/>
    <property type="project" value="InterPro"/>
</dbReference>
<dbReference type="PANTHER" id="PTHR43817:SF1">
    <property type="entry name" value="HYDROLASE, FAMILY 43, PUTATIVE (AFU_ORTHOLOGUE AFUA_3G01660)-RELATED"/>
    <property type="match status" value="1"/>
</dbReference>
<evidence type="ECO:0000256" key="1">
    <source>
        <dbReference type="ARBA" id="ARBA00009865"/>
    </source>
</evidence>
<reference evidence="7 8" key="1">
    <citation type="submission" date="2016-06" db="EMBL/GenBank/DDBJ databases">
        <title>Genome sequence of halotolerant plant growth promoting strain of Halomonas elongata HEK1 isolated from salterns of Rann of Kutch, Gujarat, India.</title>
        <authorList>
            <person name="Gaba S."/>
            <person name="Singh R.N."/>
            <person name="Abrol S."/>
            <person name="Kaushik R."/>
            <person name="Saxena A.K."/>
        </authorList>
    </citation>
    <scope>NUCLEOTIDE SEQUENCE [LARGE SCALE GENOMIC DNA]</scope>
    <source>
        <strain evidence="7 8">HEK1</strain>
    </source>
</reference>
<dbReference type="PANTHER" id="PTHR43817">
    <property type="entry name" value="GLYCOSYL HYDROLASE"/>
    <property type="match status" value="1"/>
</dbReference>
<dbReference type="EMBL" id="MAJD01000001">
    <property type="protein sequence ID" value="OBX36172.1"/>
    <property type="molecule type" value="Genomic_DNA"/>
</dbReference>
<name>A0A1B8P1S1_HALEL</name>
<feature type="signal peptide" evidence="5">
    <location>
        <begin position="1"/>
        <end position="38"/>
    </location>
</feature>
<proteinExistence type="inferred from homology"/>
<dbReference type="PATRIC" id="fig|2746.7.peg.524"/>
<sequence>MAIHKRNHNRAALELTRNTASRWAVGAAAAFASTLALADATAAGNDSPPFIVPPVMVSGSSIPSPPEGRSIERVEVSGDARYEKGKLQSSGDAPREISLAVTLADTADGDMTTRRYTTTLLPADSSHELLAFDRTPTSSSEANNADIALSMHLALDGEPLFHNYGIFFPEVSETPPPLGTHDEILHSLRDPHLAYLADGNFGIMATRTARGGGSDGSQASSVLLAVSDDLLDYRELGLLDLGVTDGVNDPAFAYHSALDRYVITWRNDAGTEYHASFDAFSPEAEVSPPQRGKVTMPGRVANSDIADFQSGSRTPITREVAEQLTTRFEPIRNLGARLPSPLHVELDTAFDAKALPARILLDYSDGSTNSLAVEWDDADINNITTQTPGRYRVHGTLKQEIFPTPLADERADPMIVPFAFEGNDYFLMVATKDLNLDPINNDGEPTGMPLRMAPSISALADTHGGDDLEVDILSAGTLDAEGNPMTGCFWAPEMHHIDNRLSILFMPCYDGEDGQPDMWTGRASIIQLEQNDQGEPLDPRNPANWTTAEQVVRADGSLLNPLQGISLDMTFFIDEGQAYYAWQMLGAVYIATMDPDDPTRLTSEPTRIIAPHYAWENTIAEGPNVFIRDGIVNMLYSGSLVGDTYATGLARATSGDDLTDPASWERLNYPVHKSEPYNGEFLLGTGHGAWSYDADGNQIYVFHVRTDHQDLGGRDTFVQRVHWTQQGLPRFNIETEHELAPQFREIAIDVVVGEPQESTAPGSTTSSQ</sequence>
<evidence type="ECO:0000256" key="5">
    <source>
        <dbReference type="SAM" id="SignalP"/>
    </source>
</evidence>
<comment type="caution">
    <text evidence="7">The sequence shown here is derived from an EMBL/GenBank/DDBJ whole genome shotgun (WGS) entry which is preliminary data.</text>
</comment>
<dbReference type="InterPro" id="IPR006710">
    <property type="entry name" value="Glyco_hydro_43"/>
</dbReference>